<dbReference type="PANTHER" id="PTHR43617">
    <property type="entry name" value="L-AMINO ACID N-ACETYLTRANSFERASE"/>
    <property type="match status" value="1"/>
</dbReference>
<dbReference type="CDD" id="cd04301">
    <property type="entry name" value="NAT_SF"/>
    <property type="match status" value="1"/>
</dbReference>
<dbReference type="Pfam" id="PF00583">
    <property type="entry name" value="Acetyltransf_1"/>
    <property type="match status" value="1"/>
</dbReference>
<dbReference type="InterPro" id="IPR000182">
    <property type="entry name" value="GNAT_dom"/>
</dbReference>
<dbReference type="InterPro" id="IPR050276">
    <property type="entry name" value="MshD_Acetyltransferase"/>
</dbReference>
<keyword evidence="3" id="KW-1185">Reference proteome</keyword>
<dbReference type="EMBL" id="SRYR01000013">
    <property type="protein sequence ID" value="TGY40460.1"/>
    <property type="molecule type" value="Genomic_DNA"/>
</dbReference>
<feature type="domain" description="N-acetyltransferase" evidence="1">
    <location>
        <begin position="3"/>
        <end position="152"/>
    </location>
</feature>
<organism evidence="2 3">
    <name type="scientific">Clostridium sartagoforme</name>
    <dbReference type="NCBI Taxonomy" id="84031"/>
    <lineage>
        <taxon>Bacteria</taxon>
        <taxon>Bacillati</taxon>
        <taxon>Bacillota</taxon>
        <taxon>Clostridia</taxon>
        <taxon>Eubacteriales</taxon>
        <taxon>Clostridiaceae</taxon>
        <taxon>Clostridium</taxon>
    </lineage>
</organism>
<dbReference type="GO" id="GO:0016747">
    <property type="term" value="F:acyltransferase activity, transferring groups other than amino-acyl groups"/>
    <property type="evidence" value="ECO:0007669"/>
    <property type="project" value="InterPro"/>
</dbReference>
<dbReference type="PANTHER" id="PTHR43617:SF38">
    <property type="entry name" value="N-ACETYLTRANSFERASE DOMAIN-CONTAINING PROTEIN"/>
    <property type="match status" value="1"/>
</dbReference>
<gene>
    <name evidence="2" type="ORF">E5347_15120</name>
</gene>
<evidence type="ECO:0000259" key="1">
    <source>
        <dbReference type="PROSITE" id="PS51186"/>
    </source>
</evidence>
<evidence type="ECO:0000313" key="2">
    <source>
        <dbReference type="EMBL" id="TGY40460.1"/>
    </source>
</evidence>
<accession>A0A4V3RKM1</accession>
<keyword evidence="2" id="KW-0808">Transferase</keyword>
<proteinExistence type="predicted"/>
<dbReference type="Gene3D" id="3.40.630.30">
    <property type="match status" value="1"/>
</dbReference>
<reference evidence="2 3" key="1">
    <citation type="submission" date="2019-04" db="EMBL/GenBank/DDBJ databases">
        <title>Microbes associate with the intestines of laboratory mice.</title>
        <authorList>
            <person name="Navarre W."/>
            <person name="Wong E."/>
            <person name="Huang K."/>
            <person name="Tropini C."/>
            <person name="Ng K."/>
            <person name="Yu B."/>
        </authorList>
    </citation>
    <scope>NUCLEOTIDE SEQUENCE [LARGE SCALE GENOMIC DNA]</scope>
    <source>
        <strain evidence="2 3">NM50_B9-20</strain>
    </source>
</reference>
<name>A0A4V3RKM1_9CLOT</name>
<dbReference type="AlphaFoldDB" id="A0A4V3RKM1"/>
<evidence type="ECO:0000313" key="3">
    <source>
        <dbReference type="Proteomes" id="UP000306888"/>
    </source>
</evidence>
<dbReference type="OrthoDB" id="9127144at2"/>
<comment type="caution">
    <text evidence="2">The sequence shown here is derived from an EMBL/GenBank/DDBJ whole genome shotgun (WGS) entry which is preliminary data.</text>
</comment>
<dbReference type="RefSeq" id="WP_136008060.1">
    <property type="nucleotide sequence ID" value="NZ_SRYR01000013.1"/>
</dbReference>
<dbReference type="Proteomes" id="UP000306888">
    <property type="component" value="Unassembled WGS sequence"/>
</dbReference>
<sequence length="152" mass="17892">MNIEFGEIDRNNYNECIELKISEDQKMFVASNMYSLVQAAYEPNLYPLGIYKDDNMVGFILYDFDDDINGWSMSRFMIDKKYQNQGIGKIAVQKFLDFFVDKYGHIELYTSAEVDNIIAINLYEKSGFEKREAFEYEASGVKYREIRMVIQL</sequence>
<dbReference type="SUPFAM" id="SSF55729">
    <property type="entry name" value="Acyl-CoA N-acyltransferases (Nat)"/>
    <property type="match status" value="1"/>
</dbReference>
<dbReference type="PROSITE" id="PS51186">
    <property type="entry name" value="GNAT"/>
    <property type="match status" value="1"/>
</dbReference>
<dbReference type="InterPro" id="IPR016181">
    <property type="entry name" value="Acyl_CoA_acyltransferase"/>
</dbReference>
<protein>
    <submittedName>
        <fullName evidence="2">GNAT family N-acetyltransferase</fullName>
    </submittedName>
</protein>